<dbReference type="Gene3D" id="3.10.20.30">
    <property type="match status" value="1"/>
</dbReference>
<organism evidence="5 6">
    <name type="scientific">Candidatus Saccharimonas aalborgensis</name>
    <dbReference type="NCBI Taxonomy" id="1332188"/>
    <lineage>
        <taxon>Bacteria</taxon>
        <taxon>Candidatus Saccharimonadota</taxon>
        <taxon>Candidatus Saccharimonadia</taxon>
        <taxon>Candidatus Saccharimonadales</taxon>
        <taxon>Candidatus Saccharimonadaceae</taxon>
        <taxon>Candidatus Saccharimonas</taxon>
    </lineage>
</organism>
<dbReference type="RefSeq" id="WP_015641256.1">
    <property type="nucleotide sequence ID" value="NC_021219.1"/>
</dbReference>
<keyword evidence="5" id="KW-0808">Transferase</keyword>
<dbReference type="NCBIfam" id="TIGR00691">
    <property type="entry name" value="spoT_relA"/>
    <property type="match status" value="1"/>
</dbReference>
<dbReference type="PANTHER" id="PTHR21262">
    <property type="entry name" value="GUANOSINE-3',5'-BIS DIPHOSPHATE 3'-PYROPHOSPHOHYDROLASE"/>
    <property type="match status" value="1"/>
</dbReference>
<dbReference type="SUPFAM" id="SSF81301">
    <property type="entry name" value="Nucleotidyltransferase"/>
    <property type="match status" value="1"/>
</dbReference>
<dbReference type="Pfam" id="PF04607">
    <property type="entry name" value="RelA_SpoT"/>
    <property type="match status" value="1"/>
</dbReference>
<dbReference type="InterPro" id="IPR003607">
    <property type="entry name" value="HD/PDEase_dom"/>
</dbReference>
<proteinExistence type="inferred from homology"/>
<dbReference type="HOGENOM" id="CLU_012300_0_0_0"/>
<dbReference type="PROSITE" id="PS51831">
    <property type="entry name" value="HD"/>
    <property type="match status" value="1"/>
</dbReference>
<keyword evidence="6" id="KW-1185">Reference proteome</keyword>
<comment type="function">
    <text evidence="2">In eubacteria ppGpp (guanosine 3'-diphosphate 5'-diphosphate) is a mediator of the stringent response that coordinates a variety of cellular activities in response to changes in nutritional abundance.</text>
</comment>
<dbReference type="PANTHER" id="PTHR21262:SF31">
    <property type="entry name" value="GTP PYROPHOSPHOKINASE"/>
    <property type="match status" value="1"/>
</dbReference>
<dbReference type="CDD" id="cd00077">
    <property type="entry name" value="HDc"/>
    <property type="match status" value="1"/>
</dbReference>
<dbReference type="Pfam" id="PF02824">
    <property type="entry name" value="TGS"/>
    <property type="match status" value="1"/>
</dbReference>
<protein>
    <submittedName>
        <fullName evidence="5">(P)ppGpp synthetase I, SpoT/RelA</fullName>
        <ecNumber evidence="5">2.7.6.5</ecNumber>
    </submittedName>
</protein>
<evidence type="ECO:0000313" key="5">
    <source>
        <dbReference type="EMBL" id="AGL61805.1"/>
    </source>
</evidence>
<evidence type="ECO:0000259" key="3">
    <source>
        <dbReference type="PROSITE" id="PS51831"/>
    </source>
</evidence>
<gene>
    <name evidence="5" type="primary">relA</name>
    <name evidence="5" type="ORF">L336_0094</name>
</gene>
<feature type="domain" description="HD" evidence="3">
    <location>
        <begin position="44"/>
        <end position="148"/>
    </location>
</feature>
<reference evidence="5 6" key="1">
    <citation type="journal article" date="2013" name="Nat. Biotechnol.">
        <title>Genome sequences of rare, uncultured bacteria obtained by differential coverage binning of multiple metagenomes.</title>
        <authorList>
            <person name="Albertsen M."/>
            <person name="Hugenholtz P."/>
            <person name="Skarshewski A."/>
            <person name="Nielsen K.L."/>
            <person name="Tyson G.W."/>
            <person name="Nielsen P.H."/>
        </authorList>
    </citation>
    <scope>NUCLEOTIDE SEQUENCE [LARGE SCALE GENOMIC DNA]</scope>
    <source>
        <strain evidence="5">TM71</strain>
    </source>
</reference>
<dbReference type="EMBL" id="CP005957">
    <property type="protein sequence ID" value="AGL61805.1"/>
    <property type="molecule type" value="Genomic_DNA"/>
</dbReference>
<dbReference type="AlphaFoldDB" id="R4PUI8"/>
<dbReference type="Gene3D" id="3.30.460.10">
    <property type="entry name" value="Beta Polymerase, domain 2"/>
    <property type="match status" value="1"/>
</dbReference>
<dbReference type="InterPro" id="IPR004095">
    <property type="entry name" value="TGS"/>
</dbReference>
<dbReference type="Gene3D" id="1.10.3210.10">
    <property type="entry name" value="Hypothetical protein af1432"/>
    <property type="match status" value="1"/>
</dbReference>
<dbReference type="OrthoDB" id="9805041at2"/>
<dbReference type="InterPro" id="IPR006674">
    <property type="entry name" value="HD_domain"/>
</dbReference>
<dbReference type="FunFam" id="3.10.20.30:FF:000002">
    <property type="entry name" value="GTP pyrophosphokinase (RelA/SpoT)"/>
    <property type="match status" value="1"/>
</dbReference>
<dbReference type="CDD" id="cd05399">
    <property type="entry name" value="NT_Rel-Spo_like"/>
    <property type="match status" value="1"/>
</dbReference>
<dbReference type="KEGG" id="saal:L336_0094"/>
<dbReference type="GO" id="GO:0008728">
    <property type="term" value="F:GTP diphosphokinase activity"/>
    <property type="evidence" value="ECO:0007669"/>
    <property type="project" value="UniProtKB-EC"/>
</dbReference>
<dbReference type="InterPro" id="IPR043519">
    <property type="entry name" value="NT_sf"/>
</dbReference>
<dbReference type="SMART" id="SM00471">
    <property type="entry name" value="HDc"/>
    <property type="match status" value="1"/>
</dbReference>
<dbReference type="FunFam" id="1.10.3210.10:FF:000001">
    <property type="entry name" value="GTP pyrophosphokinase RelA"/>
    <property type="match status" value="1"/>
</dbReference>
<dbReference type="STRING" id="1332188.L336_0094"/>
<dbReference type="GO" id="GO:0015969">
    <property type="term" value="P:guanosine tetraphosphate metabolic process"/>
    <property type="evidence" value="ECO:0007669"/>
    <property type="project" value="InterPro"/>
</dbReference>
<dbReference type="EC" id="2.7.6.5" evidence="5"/>
<evidence type="ECO:0000259" key="4">
    <source>
        <dbReference type="PROSITE" id="PS51880"/>
    </source>
</evidence>
<dbReference type="InterPro" id="IPR004811">
    <property type="entry name" value="RelA/Spo_fam"/>
</dbReference>
<sequence>MDTSEVLRAAKGQYGKQQLLVLSRAIDYAAEVHKGQRRKSGEPYITHPLSVAVLLIEWGMDVDSVIAGILHDTVEDTTATLEQIEHSFGKDVAFLVDGVTKVSQARAGMQSLENYLPQTRDNLTKLLIAVGQDVRVIIIKLADRLHNMKTLQYKSQEKQKKIARETIEVFAPLADRLNMGRVRVQLEELSFRYLWPKEFETTKQLMDSRLSKSKKKLESVRREVDAYLTKEKIPHSIDGRVKSVYSLYKKLKRVPNIDDIYDLMALRIVVDDLATCYLVLGELHSLYEPMVDRIKDYIAKPKPNGYQSLHTTIITKNGQHVEFQVRTREMHEYAERGLAASFHYNEQKLTEAYIRGNMAELPADLHWIADLQNAAAQINEGKEFDVENLKVDLFGDRIFVFSPKGDIYDLPDGAFPLDYAYRVHSDLAARASGFMINGKMEPFSHQLQHGDVVEILTSKGAKPRPDWQQYVLTSHARMKLRAQLRKGGVLGRISNAASILHRKMRKNKRS</sequence>
<dbReference type="PATRIC" id="fig|1332188.3.peg.94"/>
<dbReference type="PROSITE" id="PS51880">
    <property type="entry name" value="TGS"/>
    <property type="match status" value="1"/>
</dbReference>
<dbReference type="InterPro" id="IPR012675">
    <property type="entry name" value="Beta-grasp_dom_sf"/>
</dbReference>
<name>R4PUI8_9BACT</name>
<accession>R4PUI8</accession>
<dbReference type="Proteomes" id="UP000013893">
    <property type="component" value="Chromosome"/>
</dbReference>
<dbReference type="SUPFAM" id="SSF81271">
    <property type="entry name" value="TGS-like"/>
    <property type="match status" value="1"/>
</dbReference>
<dbReference type="SMART" id="SM00954">
    <property type="entry name" value="RelA_SpoT"/>
    <property type="match status" value="1"/>
</dbReference>
<dbReference type="Pfam" id="PF13328">
    <property type="entry name" value="HD_4"/>
    <property type="match status" value="1"/>
</dbReference>
<evidence type="ECO:0000256" key="1">
    <source>
        <dbReference type="ARBA" id="ARBA00025704"/>
    </source>
</evidence>
<dbReference type="CDD" id="cd01668">
    <property type="entry name" value="TGS_RSH"/>
    <property type="match status" value="1"/>
</dbReference>
<evidence type="ECO:0000313" key="6">
    <source>
        <dbReference type="Proteomes" id="UP000013893"/>
    </source>
</evidence>
<dbReference type="InterPro" id="IPR007685">
    <property type="entry name" value="RelA_SpoT"/>
</dbReference>
<feature type="domain" description="TGS" evidence="4">
    <location>
        <begin position="396"/>
        <end position="457"/>
    </location>
</feature>
<dbReference type="InterPro" id="IPR033655">
    <property type="entry name" value="TGS_RelA/SpoT"/>
</dbReference>
<dbReference type="SUPFAM" id="SSF109604">
    <property type="entry name" value="HD-domain/PDEase-like"/>
    <property type="match status" value="1"/>
</dbReference>
<comment type="similarity">
    <text evidence="2">Belongs to the relA/spoT family.</text>
</comment>
<dbReference type="InterPro" id="IPR012676">
    <property type="entry name" value="TGS-like"/>
</dbReference>
<comment type="pathway">
    <text evidence="1">Purine metabolism.</text>
</comment>
<evidence type="ECO:0000256" key="2">
    <source>
        <dbReference type="RuleBase" id="RU003847"/>
    </source>
</evidence>